<dbReference type="EMBL" id="JARBHB010000016">
    <property type="protein sequence ID" value="KAJ8867024.1"/>
    <property type="molecule type" value="Genomic_DNA"/>
</dbReference>
<name>A0ABQ9G3H9_9NEOP</name>
<accession>A0ABQ9G3H9</accession>
<keyword evidence="2" id="KW-1185">Reference proteome</keyword>
<sequence>MRILDEAEQPAVRRTKDALVSLYSYATREARLACGASALFPGLTRPAARHTPRGLLAGGTKCPISSRRQINTSVAEDKEDCKCRQADRRLQVQIGDCKCRQADRRLQLDYSPPTLANRVRFPAGLLPDFRVLKSCRRMPPVGGFSRGSPVHAWRCSILTSITPVG</sequence>
<reference evidence="1 2" key="1">
    <citation type="submission" date="2023-02" db="EMBL/GenBank/DDBJ databases">
        <title>LHISI_Scaffold_Assembly.</title>
        <authorList>
            <person name="Stuart O.P."/>
            <person name="Cleave R."/>
            <person name="Magrath M.J.L."/>
            <person name="Mikheyev A.S."/>
        </authorList>
    </citation>
    <scope>NUCLEOTIDE SEQUENCE [LARGE SCALE GENOMIC DNA]</scope>
    <source>
        <strain evidence="1">Daus_M_001</strain>
        <tissue evidence="1">Leg muscle</tissue>
    </source>
</reference>
<evidence type="ECO:0000313" key="1">
    <source>
        <dbReference type="EMBL" id="KAJ8867024.1"/>
    </source>
</evidence>
<organism evidence="1 2">
    <name type="scientific">Dryococelus australis</name>
    <dbReference type="NCBI Taxonomy" id="614101"/>
    <lineage>
        <taxon>Eukaryota</taxon>
        <taxon>Metazoa</taxon>
        <taxon>Ecdysozoa</taxon>
        <taxon>Arthropoda</taxon>
        <taxon>Hexapoda</taxon>
        <taxon>Insecta</taxon>
        <taxon>Pterygota</taxon>
        <taxon>Neoptera</taxon>
        <taxon>Polyneoptera</taxon>
        <taxon>Phasmatodea</taxon>
        <taxon>Verophasmatodea</taxon>
        <taxon>Anareolatae</taxon>
        <taxon>Phasmatidae</taxon>
        <taxon>Eurycanthinae</taxon>
        <taxon>Dryococelus</taxon>
    </lineage>
</organism>
<comment type="caution">
    <text evidence="1">The sequence shown here is derived from an EMBL/GenBank/DDBJ whole genome shotgun (WGS) entry which is preliminary data.</text>
</comment>
<evidence type="ECO:0000313" key="2">
    <source>
        <dbReference type="Proteomes" id="UP001159363"/>
    </source>
</evidence>
<proteinExistence type="predicted"/>
<gene>
    <name evidence="1" type="ORF">PR048_032886</name>
</gene>
<dbReference type="Proteomes" id="UP001159363">
    <property type="component" value="Chromosome 15"/>
</dbReference>
<protein>
    <submittedName>
        <fullName evidence="1">Uncharacterized protein</fullName>
    </submittedName>
</protein>